<gene>
    <name evidence="1" type="ORF">CY34DRAFT_107238</name>
</gene>
<dbReference type="AlphaFoldDB" id="A0A0D0BEB2"/>
<dbReference type="InParanoid" id="A0A0D0BEB2"/>
<dbReference type="HOGENOM" id="CLU_1482939_0_0_1"/>
<name>A0A0D0BEB2_9AGAM</name>
<accession>A0A0D0BEB2</accession>
<dbReference type="Proteomes" id="UP000054485">
    <property type="component" value="Unassembled WGS sequence"/>
</dbReference>
<evidence type="ECO:0000313" key="1">
    <source>
        <dbReference type="EMBL" id="KIK41658.1"/>
    </source>
</evidence>
<reference evidence="2" key="2">
    <citation type="submission" date="2015-01" db="EMBL/GenBank/DDBJ databases">
        <title>Evolutionary Origins and Diversification of the Mycorrhizal Mutualists.</title>
        <authorList>
            <consortium name="DOE Joint Genome Institute"/>
            <consortium name="Mycorrhizal Genomics Consortium"/>
            <person name="Kohler A."/>
            <person name="Kuo A."/>
            <person name="Nagy L.G."/>
            <person name="Floudas D."/>
            <person name="Copeland A."/>
            <person name="Barry K.W."/>
            <person name="Cichocki N."/>
            <person name="Veneault-Fourrey C."/>
            <person name="LaButti K."/>
            <person name="Lindquist E.A."/>
            <person name="Lipzen A."/>
            <person name="Lundell T."/>
            <person name="Morin E."/>
            <person name="Murat C."/>
            <person name="Riley R."/>
            <person name="Ohm R."/>
            <person name="Sun H."/>
            <person name="Tunlid A."/>
            <person name="Henrissat B."/>
            <person name="Grigoriev I.V."/>
            <person name="Hibbett D.S."/>
            <person name="Martin F."/>
        </authorList>
    </citation>
    <scope>NUCLEOTIDE SEQUENCE [LARGE SCALE GENOMIC DNA]</scope>
    <source>
        <strain evidence="2">UH-Slu-Lm8-n1</strain>
    </source>
</reference>
<dbReference type="EMBL" id="KN835262">
    <property type="protein sequence ID" value="KIK41658.1"/>
    <property type="molecule type" value="Genomic_DNA"/>
</dbReference>
<proteinExistence type="predicted"/>
<protein>
    <submittedName>
        <fullName evidence="1">Uncharacterized protein</fullName>
    </submittedName>
</protein>
<evidence type="ECO:0000313" key="2">
    <source>
        <dbReference type="Proteomes" id="UP000054485"/>
    </source>
</evidence>
<keyword evidence="2" id="KW-1185">Reference proteome</keyword>
<organism evidence="1 2">
    <name type="scientific">Suillus luteus UH-Slu-Lm8-n1</name>
    <dbReference type="NCBI Taxonomy" id="930992"/>
    <lineage>
        <taxon>Eukaryota</taxon>
        <taxon>Fungi</taxon>
        <taxon>Dikarya</taxon>
        <taxon>Basidiomycota</taxon>
        <taxon>Agaricomycotina</taxon>
        <taxon>Agaricomycetes</taxon>
        <taxon>Agaricomycetidae</taxon>
        <taxon>Boletales</taxon>
        <taxon>Suillineae</taxon>
        <taxon>Suillaceae</taxon>
        <taxon>Suillus</taxon>
    </lineage>
</organism>
<reference evidence="1 2" key="1">
    <citation type="submission" date="2014-04" db="EMBL/GenBank/DDBJ databases">
        <authorList>
            <consortium name="DOE Joint Genome Institute"/>
            <person name="Kuo A."/>
            <person name="Ruytinx J."/>
            <person name="Rineau F."/>
            <person name="Colpaert J."/>
            <person name="Kohler A."/>
            <person name="Nagy L.G."/>
            <person name="Floudas D."/>
            <person name="Copeland A."/>
            <person name="Barry K.W."/>
            <person name="Cichocki N."/>
            <person name="Veneault-Fourrey C."/>
            <person name="LaButti K."/>
            <person name="Lindquist E.A."/>
            <person name="Lipzen A."/>
            <person name="Lundell T."/>
            <person name="Morin E."/>
            <person name="Murat C."/>
            <person name="Sun H."/>
            <person name="Tunlid A."/>
            <person name="Henrissat B."/>
            <person name="Grigoriev I.V."/>
            <person name="Hibbett D.S."/>
            <person name="Martin F."/>
            <person name="Nordberg H.P."/>
            <person name="Cantor M.N."/>
            <person name="Hua S.X."/>
        </authorList>
    </citation>
    <scope>NUCLEOTIDE SEQUENCE [LARGE SCALE GENOMIC DNA]</scope>
    <source>
        <strain evidence="1 2">UH-Slu-Lm8-n1</strain>
    </source>
</reference>
<sequence length="182" mass="20361">MPHIKNVEVRHDIAFRAAFQAPNYNHNSMPAALEHSLTHASISICSVSFCPVYNVLLTRYTPGGRLNGSEESSCIPYTCKINKARFDAKLGLLEPRYASLTRAVRPRRITTTVEKRVNMMWSGEFIPDPVGLALCLLLARFSRLARLWLAFGDTALISSDIRGLPVAQPVAVMIRSYQVETR</sequence>